<dbReference type="AlphaFoldDB" id="A0A3R5TIM7"/>
<feature type="transmembrane region" description="Helical" evidence="1">
    <location>
        <begin position="110"/>
        <end position="129"/>
    </location>
</feature>
<reference evidence="2 3" key="1">
    <citation type="submission" date="2018-01" db="EMBL/GenBank/DDBJ databases">
        <title>Genome Sequencing and Assembly of Anaerobacter polyendosporus strain CT4.</title>
        <authorList>
            <person name="Tachaapaikoon C."/>
            <person name="Sutheeworapong S."/>
            <person name="Jenjaroenpun P."/>
            <person name="Wongsurawat T."/>
            <person name="Nookeaw I."/>
            <person name="Cheawchanlertfa P."/>
            <person name="Kosugi A."/>
            <person name="Cheevadhanarak S."/>
            <person name="Ratanakhanokchai K."/>
        </authorList>
    </citation>
    <scope>NUCLEOTIDE SEQUENCE [LARGE SCALE GENOMIC DNA]</scope>
    <source>
        <strain evidence="2 3">CT4</strain>
    </source>
</reference>
<keyword evidence="1" id="KW-0812">Transmembrane</keyword>
<dbReference type="Proteomes" id="UP000286268">
    <property type="component" value="Chromosome"/>
</dbReference>
<evidence type="ECO:0000313" key="3">
    <source>
        <dbReference type="Proteomes" id="UP000286268"/>
    </source>
</evidence>
<organism evidence="2 3">
    <name type="scientific">Clostridium manihotivorum</name>
    <dbReference type="NCBI Taxonomy" id="2320868"/>
    <lineage>
        <taxon>Bacteria</taxon>
        <taxon>Bacillati</taxon>
        <taxon>Bacillota</taxon>
        <taxon>Clostridia</taxon>
        <taxon>Eubacteriales</taxon>
        <taxon>Clostridiaceae</taxon>
        <taxon>Clostridium</taxon>
    </lineage>
</organism>
<keyword evidence="1" id="KW-1133">Transmembrane helix</keyword>
<keyword evidence="3" id="KW-1185">Reference proteome</keyword>
<feature type="transmembrane region" description="Helical" evidence="1">
    <location>
        <begin position="141"/>
        <end position="162"/>
    </location>
</feature>
<dbReference type="OrthoDB" id="1953360at2"/>
<feature type="transmembrane region" description="Helical" evidence="1">
    <location>
        <begin position="37"/>
        <end position="55"/>
    </location>
</feature>
<dbReference type="KEGG" id="cmah:C1I91_23545"/>
<evidence type="ECO:0000256" key="1">
    <source>
        <dbReference type="SAM" id="Phobius"/>
    </source>
</evidence>
<feature type="transmembrane region" description="Helical" evidence="1">
    <location>
        <begin position="67"/>
        <end position="90"/>
    </location>
</feature>
<gene>
    <name evidence="2" type="ORF">C1I91_23545</name>
</gene>
<sequence length="180" mass="19621">MRNYAARLTLIAVTVALLIVGGGFIYATSYLLGNSQVLKIILMSLYFTILLYLLLLRSPKLGTLSMLSVVLGVILSIFSPIMTLAIVFTGILSDLLSYLIFKGYGSGKKLIVSVAFYPLFSVITSLFFVSRFTAKLPSNKLSILYLAGGIGAFILGIIGGYLGQYIDKKYIHVSKLEDVI</sequence>
<protein>
    <recommendedName>
        <fullName evidence="4">Energy-coupling factor transport system substrate-specific component</fullName>
    </recommendedName>
</protein>
<keyword evidence="1" id="KW-0472">Membrane</keyword>
<name>A0A3R5TIM7_9CLOT</name>
<proteinExistence type="predicted"/>
<dbReference type="EMBL" id="CP025746">
    <property type="protein sequence ID" value="QAA34374.1"/>
    <property type="molecule type" value="Genomic_DNA"/>
</dbReference>
<evidence type="ECO:0000313" key="2">
    <source>
        <dbReference type="EMBL" id="QAA34374.1"/>
    </source>
</evidence>
<evidence type="ECO:0008006" key="4">
    <source>
        <dbReference type="Google" id="ProtNLM"/>
    </source>
</evidence>
<accession>A0A3R5TIM7</accession>
<dbReference type="RefSeq" id="WP_128215089.1">
    <property type="nucleotide sequence ID" value="NZ_CP025746.1"/>
</dbReference>